<dbReference type="InterPro" id="IPR016181">
    <property type="entry name" value="Acyl_CoA_acyltransferase"/>
</dbReference>
<dbReference type="SUPFAM" id="SSF55729">
    <property type="entry name" value="Acyl-CoA N-acyltransferases (Nat)"/>
    <property type="match status" value="1"/>
</dbReference>
<dbReference type="AlphaFoldDB" id="A0AAE4MKM2"/>
<protein>
    <recommendedName>
        <fullName evidence="3">N-acetyltransferase domain-containing protein</fullName>
    </recommendedName>
</protein>
<dbReference type="InterPro" id="IPR050680">
    <property type="entry name" value="YpeA/RimI_acetyltransf"/>
</dbReference>
<dbReference type="Proteomes" id="UP001271789">
    <property type="component" value="Unassembled WGS sequence"/>
</dbReference>
<dbReference type="PANTHER" id="PTHR43420:SF12">
    <property type="entry name" value="N-ACETYLTRANSFERASE DOMAIN-CONTAINING PROTEIN"/>
    <property type="match status" value="1"/>
</dbReference>
<evidence type="ECO:0000256" key="1">
    <source>
        <dbReference type="ARBA" id="ARBA00022679"/>
    </source>
</evidence>
<dbReference type="Pfam" id="PF00583">
    <property type="entry name" value="Acetyltransf_1"/>
    <property type="match status" value="1"/>
</dbReference>
<dbReference type="EMBL" id="JAWDKD010000021">
    <property type="protein sequence ID" value="MDV0447664.1"/>
    <property type="molecule type" value="Genomic_DNA"/>
</dbReference>
<proteinExistence type="predicted"/>
<reference evidence="4" key="1">
    <citation type="submission" date="2023-06" db="EMBL/GenBank/DDBJ databases">
        <title>Genome sequence of Methanosarcinaceae archaeon Ag5.</title>
        <authorList>
            <person name="Protasov E."/>
            <person name="Platt K."/>
            <person name="Poehlein A."/>
            <person name="Daniel R."/>
            <person name="Brune A."/>
        </authorList>
    </citation>
    <scope>NUCLEOTIDE SEQUENCE</scope>
    <source>
        <strain evidence="4">Ag5</strain>
    </source>
</reference>
<dbReference type="InterPro" id="IPR000182">
    <property type="entry name" value="GNAT_dom"/>
</dbReference>
<organism evidence="4 5">
    <name type="scientific">Methanolapillus africanus</name>
    <dbReference type="NCBI Taxonomy" id="3028297"/>
    <lineage>
        <taxon>Archaea</taxon>
        <taxon>Methanobacteriati</taxon>
        <taxon>Methanobacteriota</taxon>
        <taxon>Stenosarchaea group</taxon>
        <taxon>Methanomicrobia</taxon>
        <taxon>Methanosarcinales</taxon>
        <taxon>Methanosarcinaceae</taxon>
        <taxon>Methanolapillus</taxon>
    </lineage>
</organism>
<dbReference type="GO" id="GO:0016747">
    <property type="term" value="F:acyltransferase activity, transferring groups other than amino-acyl groups"/>
    <property type="evidence" value="ECO:0007669"/>
    <property type="project" value="InterPro"/>
</dbReference>
<keyword evidence="1" id="KW-0808">Transferase</keyword>
<accession>A0AAE4MKM2</accession>
<evidence type="ECO:0000313" key="4">
    <source>
        <dbReference type="EMBL" id="MDV0447664.1"/>
    </source>
</evidence>
<dbReference type="PANTHER" id="PTHR43420">
    <property type="entry name" value="ACETYLTRANSFERASE"/>
    <property type="match status" value="1"/>
</dbReference>
<feature type="domain" description="N-acetyltransferase" evidence="3">
    <location>
        <begin position="8"/>
        <end position="156"/>
    </location>
</feature>
<evidence type="ECO:0000313" key="5">
    <source>
        <dbReference type="Proteomes" id="UP001271789"/>
    </source>
</evidence>
<evidence type="ECO:0000256" key="2">
    <source>
        <dbReference type="ARBA" id="ARBA00023315"/>
    </source>
</evidence>
<name>A0AAE4MKM2_9EURY</name>
<comment type="caution">
    <text evidence="4">The sequence shown here is derived from an EMBL/GenBank/DDBJ whole genome shotgun (WGS) entry which is preliminary data.</text>
</comment>
<dbReference type="RefSeq" id="WP_338100104.1">
    <property type="nucleotide sequence ID" value="NZ_JAWDKD010000021.1"/>
</dbReference>
<sequence>MFTIEANIHYVLGKEDLLDNVKTLWEELNKLHSDKSPYYKDFYANNTFEARKTTLLSTAQKGQVCVVLAYDASLVVGYCIASVVDDTGEIDSIFVSGDYRKMGIAGNLMDKVLSWLKQSNPRKIVIKVSVGNEEVFGFYAKYGFYPCLTELQMLPD</sequence>
<gene>
    <name evidence="4" type="ORF">MsAg5_15750</name>
</gene>
<evidence type="ECO:0000259" key="3">
    <source>
        <dbReference type="PROSITE" id="PS51186"/>
    </source>
</evidence>
<keyword evidence="2" id="KW-0012">Acyltransferase</keyword>
<keyword evidence="5" id="KW-1185">Reference proteome</keyword>
<dbReference type="PROSITE" id="PS51186">
    <property type="entry name" value="GNAT"/>
    <property type="match status" value="1"/>
</dbReference>
<dbReference type="Gene3D" id="3.40.630.30">
    <property type="match status" value="1"/>
</dbReference>
<dbReference type="CDD" id="cd04301">
    <property type="entry name" value="NAT_SF"/>
    <property type="match status" value="1"/>
</dbReference>